<dbReference type="GO" id="GO:0005737">
    <property type="term" value="C:cytoplasm"/>
    <property type="evidence" value="ECO:0007669"/>
    <property type="project" value="TreeGrafter"/>
</dbReference>
<keyword evidence="2" id="KW-0677">Repeat</keyword>
<gene>
    <name evidence="4" type="ORF">HS088_TW06G00185</name>
</gene>
<dbReference type="SMART" id="SM00369">
    <property type="entry name" value="LRR_TYP"/>
    <property type="match status" value="2"/>
</dbReference>
<protein>
    <submittedName>
        <fullName evidence="4">Uncharacterized protein</fullName>
    </submittedName>
</protein>
<accession>A0A7J7DI32</accession>
<keyword evidence="1" id="KW-0433">Leucine-rich repeat</keyword>
<feature type="region of interest" description="Disordered" evidence="3">
    <location>
        <begin position="327"/>
        <end position="351"/>
    </location>
</feature>
<dbReference type="SMART" id="SM00365">
    <property type="entry name" value="LRR_SD22"/>
    <property type="match status" value="3"/>
</dbReference>
<comment type="caution">
    <text evidence="4">The sequence shown here is derived from an EMBL/GenBank/DDBJ whole genome shotgun (WGS) entry which is preliminary data.</text>
</comment>
<dbReference type="InterPro" id="IPR032675">
    <property type="entry name" value="LRR_dom_sf"/>
</dbReference>
<name>A0A7J7DI32_TRIWF</name>
<dbReference type="Proteomes" id="UP000593562">
    <property type="component" value="Unassembled WGS sequence"/>
</dbReference>
<dbReference type="PANTHER" id="PTHR15454:SF7">
    <property type="entry name" value="OS07G0106100 PROTEIN"/>
    <property type="match status" value="1"/>
</dbReference>
<dbReference type="PROSITE" id="PS51450">
    <property type="entry name" value="LRR"/>
    <property type="match status" value="3"/>
</dbReference>
<dbReference type="AlphaFoldDB" id="A0A7J7DI32"/>
<dbReference type="FunFam" id="3.80.10.10:FF:000320">
    <property type="entry name" value="Protein phosphatase 1 regulatory subunit pprA"/>
    <property type="match status" value="1"/>
</dbReference>
<dbReference type="SUPFAM" id="SSF52075">
    <property type="entry name" value="Outer arm dynein light chain 1"/>
    <property type="match status" value="1"/>
</dbReference>
<feature type="region of interest" description="Disordered" evidence="3">
    <location>
        <begin position="151"/>
        <end position="172"/>
    </location>
</feature>
<feature type="region of interest" description="Disordered" evidence="3">
    <location>
        <begin position="95"/>
        <end position="133"/>
    </location>
</feature>
<dbReference type="FunCoup" id="A0A7J7DI32">
    <property type="interactions" value="1448"/>
</dbReference>
<organism evidence="4 5">
    <name type="scientific">Tripterygium wilfordii</name>
    <name type="common">Thunder God vine</name>
    <dbReference type="NCBI Taxonomy" id="458696"/>
    <lineage>
        <taxon>Eukaryota</taxon>
        <taxon>Viridiplantae</taxon>
        <taxon>Streptophyta</taxon>
        <taxon>Embryophyta</taxon>
        <taxon>Tracheophyta</taxon>
        <taxon>Spermatophyta</taxon>
        <taxon>Magnoliopsida</taxon>
        <taxon>eudicotyledons</taxon>
        <taxon>Gunneridae</taxon>
        <taxon>Pentapetalae</taxon>
        <taxon>rosids</taxon>
        <taxon>fabids</taxon>
        <taxon>Celastrales</taxon>
        <taxon>Celastraceae</taxon>
        <taxon>Tripterygium</taxon>
    </lineage>
</organism>
<proteinExistence type="predicted"/>
<keyword evidence="5" id="KW-1185">Reference proteome</keyword>
<dbReference type="InterPro" id="IPR003591">
    <property type="entry name" value="Leu-rich_rpt_typical-subtyp"/>
</dbReference>
<dbReference type="Gene3D" id="3.80.10.10">
    <property type="entry name" value="Ribonuclease Inhibitor"/>
    <property type="match status" value="1"/>
</dbReference>
<dbReference type="InterPro" id="IPR001611">
    <property type="entry name" value="Leu-rich_rpt"/>
</dbReference>
<dbReference type="EMBL" id="JAAARO010000006">
    <property type="protein sequence ID" value="KAF5746020.1"/>
    <property type="molecule type" value="Genomic_DNA"/>
</dbReference>
<reference evidence="4 5" key="1">
    <citation type="journal article" date="2020" name="Nat. Commun.">
        <title>Genome of Tripterygium wilfordii and identification of cytochrome P450 involved in triptolide biosynthesis.</title>
        <authorList>
            <person name="Tu L."/>
            <person name="Su P."/>
            <person name="Zhang Z."/>
            <person name="Gao L."/>
            <person name="Wang J."/>
            <person name="Hu T."/>
            <person name="Zhou J."/>
            <person name="Zhang Y."/>
            <person name="Zhao Y."/>
            <person name="Liu Y."/>
            <person name="Song Y."/>
            <person name="Tong Y."/>
            <person name="Lu Y."/>
            <person name="Yang J."/>
            <person name="Xu C."/>
            <person name="Jia M."/>
            <person name="Peters R.J."/>
            <person name="Huang L."/>
            <person name="Gao W."/>
        </authorList>
    </citation>
    <scope>NUCLEOTIDE SEQUENCE [LARGE SCALE GENOMIC DNA]</scope>
    <source>
        <strain evidence="5">cv. XIE 37</strain>
        <tissue evidence="4">Leaf</tissue>
    </source>
</reference>
<evidence type="ECO:0000256" key="3">
    <source>
        <dbReference type="SAM" id="MobiDB-lite"/>
    </source>
</evidence>
<feature type="compositionally biased region" description="Polar residues" evidence="3">
    <location>
        <begin position="331"/>
        <end position="350"/>
    </location>
</feature>
<dbReference type="PANTHER" id="PTHR15454">
    <property type="entry name" value="NISCHARIN RELATED"/>
    <property type="match status" value="1"/>
</dbReference>
<evidence type="ECO:0000313" key="5">
    <source>
        <dbReference type="Proteomes" id="UP000593562"/>
    </source>
</evidence>
<dbReference type="Pfam" id="PF13855">
    <property type="entry name" value="LRR_8"/>
    <property type="match status" value="1"/>
</dbReference>
<sequence>MVQPSCEAMHKTLQDIPQIQAPKPSSDSTVLNSSAQAYSPTMACSHQVTSSLISVEHGWKSEEIKGKFALETDTGFLQKGRLIKSQSLGSGLCLEGRNPGDNDTEDEADHEFFSGVPPEGSPNSEHRQGMSSDSLHVSADHVNNISIFSIGDPQHLEKGGPETSDNFLSGEYANDSGDHSPCTPLVIVKSRSLCNLGHLSPASGKCSPFKSLAHQSRSSEDLHVLDMRRKEICTHEFEEQILQERGYGKERETNKYYFEVSVDEGYGSYSYSAVAKDWIIPGGNEVFGKNIQGESSFQQSDDFPSKNFKIKCIEKWVNDLQYCSPLEEANESSPSKDQVNGDSPISNGLTTAKLDSRVTPGMGAAKRYISSLSALATTAQLSNHGLVVIPFLSTFVGLRALNLSANAIVRITAGALPRGLHVLNLPKNNISTIEGLRELTRLRVLDLSYNRILRIGHGLASCSSLKELYLAGNKISEVEGFIVS</sequence>
<evidence type="ECO:0000256" key="1">
    <source>
        <dbReference type="ARBA" id="ARBA00022614"/>
    </source>
</evidence>
<dbReference type="InParanoid" id="A0A7J7DI32"/>
<evidence type="ECO:0000313" key="4">
    <source>
        <dbReference type="EMBL" id="KAF5746020.1"/>
    </source>
</evidence>
<evidence type="ECO:0000256" key="2">
    <source>
        <dbReference type="ARBA" id="ARBA00022737"/>
    </source>
</evidence>